<reference evidence="1 2" key="1">
    <citation type="submission" date="2016-07" db="EMBL/GenBank/DDBJ databases">
        <title>Pervasive Adenine N6-methylation of Active Genes in Fungi.</title>
        <authorList>
            <consortium name="DOE Joint Genome Institute"/>
            <person name="Mondo S.J."/>
            <person name="Dannebaum R.O."/>
            <person name="Kuo R.C."/>
            <person name="Labutti K."/>
            <person name="Haridas S."/>
            <person name="Kuo A."/>
            <person name="Salamov A."/>
            <person name="Ahrendt S.R."/>
            <person name="Lipzen A."/>
            <person name="Sullivan W."/>
            <person name="Andreopoulos W.B."/>
            <person name="Clum A."/>
            <person name="Lindquist E."/>
            <person name="Daum C."/>
            <person name="Ramamoorthy G.K."/>
            <person name="Gryganskyi A."/>
            <person name="Culley D."/>
            <person name="Magnuson J.K."/>
            <person name="James T.Y."/>
            <person name="O'Malley M.A."/>
            <person name="Stajich J.E."/>
            <person name="Spatafora J.W."/>
            <person name="Visel A."/>
            <person name="Grigoriev I.V."/>
        </authorList>
    </citation>
    <scope>NUCLEOTIDE SEQUENCE [LARGE SCALE GENOMIC DNA]</scope>
    <source>
        <strain evidence="1 2">CBS 115471</strain>
    </source>
</reference>
<accession>A0A1Y2A6N9</accession>
<comment type="caution">
    <text evidence="1">The sequence shown here is derived from an EMBL/GenBank/DDBJ whole genome shotgun (WGS) entry which is preliminary data.</text>
</comment>
<name>A0A1Y2A6N9_9PLEO</name>
<organism evidence="1 2">
    <name type="scientific">Clohesyomyces aquaticus</name>
    <dbReference type="NCBI Taxonomy" id="1231657"/>
    <lineage>
        <taxon>Eukaryota</taxon>
        <taxon>Fungi</taxon>
        <taxon>Dikarya</taxon>
        <taxon>Ascomycota</taxon>
        <taxon>Pezizomycotina</taxon>
        <taxon>Dothideomycetes</taxon>
        <taxon>Pleosporomycetidae</taxon>
        <taxon>Pleosporales</taxon>
        <taxon>Lindgomycetaceae</taxon>
        <taxon>Clohesyomyces</taxon>
    </lineage>
</organism>
<keyword evidence="2" id="KW-1185">Reference proteome</keyword>
<dbReference type="Proteomes" id="UP000193144">
    <property type="component" value="Unassembled WGS sequence"/>
</dbReference>
<protein>
    <submittedName>
        <fullName evidence="1">Uncharacterized protein</fullName>
    </submittedName>
</protein>
<gene>
    <name evidence="1" type="ORF">BCR34DRAFT_360696</name>
</gene>
<dbReference type="EMBL" id="MCFA01000008">
    <property type="protein sequence ID" value="ORY18163.1"/>
    <property type="molecule type" value="Genomic_DNA"/>
</dbReference>
<proteinExistence type="predicted"/>
<dbReference type="AlphaFoldDB" id="A0A1Y2A6N9"/>
<sequence length="302" mass="34446">MYPNLRNNGLGVVFREHHDLGLEGWRSSKGLRRKLIVCFPEGFIDGPIRRLVSEVAAGGRRGWDRRAKSSTWSMPYPRTDLHNPQRRVHNLALFGIAFWTIFQLGLKQVEGVGLVLHRETIRSRNYRQVFGMHGMLLGPQIRHQKISHWLPAQSFKGRAEACLVPLDVTSEMQFDAHNFAMTDPKALGRIWRTAIASSWQSLWPVPCPATPRTHLKRILGIHRSWRLVGAGSRVGYAHRRPRLDMAVDMHPAYVTCLMPVRAGTVLVDPLFCTHHALLHGCRNISSLPWFGGLALRRPEYVR</sequence>
<evidence type="ECO:0000313" key="1">
    <source>
        <dbReference type="EMBL" id="ORY18163.1"/>
    </source>
</evidence>
<evidence type="ECO:0000313" key="2">
    <source>
        <dbReference type="Proteomes" id="UP000193144"/>
    </source>
</evidence>